<dbReference type="Gene3D" id="3.10.560.10">
    <property type="entry name" value="Outer membrane lipoprotein wza domain like"/>
    <property type="match status" value="6"/>
</dbReference>
<sequence>MSKKRLFFIAFAFFLHYLSPSFGQDASLLQQQDWSNVRVDKFSDAQIKRLVQAAEERNISVQNIQEQALIRGMPRTEINKLLQRISRIQRNSPQSRSGQRSSQSDTESDSLSQTSQRDSSLDIISEEERKVFGFSLFNSQDLTFEPNQSIATPQNYQLGPGDELLINVWGASQQNYALEVDRDGTVRIDNLGPVYVNGLTIEDAERRIIGRLSEIYAGLRGNRERPANTYAEVTLGQARSIKVTIVGEVRKPGTYTLSSLASAFNALYQSGGPTFIGSFRNIEIVREGKVVNTLDVYDFLVGGEQSNNNAQLQDQDIIRVTPYDTRIELKGQVKRPGYYEVKPEETLDQAVKFGGGFTDKAYTHRLKVTRKTPRAKQIIDVSNDEINSFISKNGDVVIVDSILNRYENRVEILGAVFRPGDYALTEGLTVRGLLAKAEGLREDAYAGRALLYRKGEDLTPQVVSLDLREVLSQGSDDIPLQREDVLRVYSITDLEEEYMVRIDGEVQDPDHYPYMKGMTLGDLIAMAGGMKESAYEAKVDVARPVKNVTDEGTNGSPNATAKTYHFDINTSLELVENASDFELLPSDQVFVRQSLDYEPQQTVHVIGEVAYPGEYAITSKDERISDLVERAGGLTSYSYREGAHLVRLNPEFYEEKALKEELLRDSLRYLRYQQYFLNDGQLQNTRTQNNKTQNNKIAPSQQQSMVIEEDIQIPRYRLVESETQNIGINLEKILEQPHSKYDIRLLPGDTLRIPKQLQTVRMSGEVLYPVSSRYDRSKGFKSYIAESGGFARNADKKRSYIVYANGSVDRTRSLLFIKNYPKVKPGAEIIVPQRPQKNNQSIQQLAIISSALATLSLVLIRVIDIAGN</sequence>
<dbReference type="GO" id="GO:0015159">
    <property type="term" value="F:polysaccharide transmembrane transporter activity"/>
    <property type="evidence" value="ECO:0007669"/>
    <property type="project" value="InterPro"/>
</dbReference>
<dbReference type="InterPro" id="IPR049712">
    <property type="entry name" value="Poly_export"/>
</dbReference>
<feature type="compositionally biased region" description="Low complexity" evidence="2">
    <location>
        <begin position="89"/>
        <end position="116"/>
    </location>
</feature>
<feature type="signal peptide" evidence="3">
    <location>
        <begin position="1"/>
        <end position="23"/>
    </location>
</feature>
<reference evidence="6" key="1">
    <citation type="journal article" date="2023" name="Comput. Struct. Biotechnol. J.">
        <title>Discovery of a novel marine Bacteroidetes with a rich repertoire of carbohydrate-active enzymes.</title>
        <authorList>
            <person name="Chen B."/>
            <person name="Liu G."/>
            <person name="Chen Q."/>
            <person name="Wang H."/>
            <person name="Liu L."/>
            <person name="Tang K."/>
        </authorList>
    </citation>
    <scope>NUCLEOTIDE SEQUENCE</scope>
    <source>
        <strain evidence="6">TK19036</strain>
    </source>
</reference>
<evidence type="ECO:0000256" key="3">
    <source>
        <dbReference type="SAM" id="SignalP"/>
    </source>
</evidence>
<name>A0AA49JJZ9_9BACT</name>
<feature type="domain" description="Polysaccharide export protein N-terminal" evidence="4">
    <location>
        <begin position="152"/>
        <end position="216"/>
    </location>
</feature>
<evidence type="ECO:0000256" key="1">
    <source>
        <dbReference type="ARBA" id="ARBA00022729"/>
    </source>
</evidence>
<organism evidence="6">
    <name type="scientific">Roseihalotalea indica</name>
    <dbReference type="NCBI Taxonomy" id="2867963"/>
    <lineage>
        <taxon>Bacteria</taxon>
        <taxon>Pseudomonadati</taxon>
        <taxon>Bacteroidota</taxon>
        <taxon>Cytophagia</taxon>
        <taxon>Cytophagales</taxon>
        <taxon>Catalimonadaceae</taxon>
        <taxon>Roseihalotalea</taxon>
    </lineage>
</organism>
<dbReference type="AlphaFoldDB" id="A0AA49JJZ9"/>
<evidence type="ECO:0000313" key="6">
    <source>
        <dbReference type="EMBL" id="WKN40051.1"/>
    </source>
</evidence>
<reference evidence="6" key="2">
    <citation type="journal article" date="2024" name="Antonie Van Leeuwenhoek">
        <title>Roseihalotalea indica gen. nov., sp. nov., a halophilic Bacteroidetes from mesopelagic Southwest Indian Ocean with higher carbohydrate metabolic potential.</title>
        <authorList>
            <person name="Chen B."/>
            <person name="Zhang M."/>
            <person name="Lin D."/>
            <person name="Ye J."/>
            <person name="Tang K."/>
        </authorList>
    </citation>
    <scope>NUCLEOTIDE SEQUENCE</scope>
    <source>
        <strain evidence="6">TK19036</strain>
    </source>
</reference>
<evidence type="ECO:0000256" key="2">
    <source>
        <dbReference type="SAM" id="MobiDB-lite"/>
    </source>
</evidence>
<feature type="domain" description="Soluble ligand binding" evidence="5">
    <location>
        <begin position="603"/>
        <end position="648"/>
    </location>
</feature>
<keyword evidence="1 3" id="KW-0732">Signal</keyword>
<dbReference type="InterPro" id="IPR003715">
    <property type="entry name" value="Poly_export_N"/>
</dbReference>
<gene>
    <name evidence="6" type="ORF">K4G66_15260</name>
</gene>
<dbReference type="EMBL" id="CP120682">
    <property type="protein sequence ID" value="WKN40051.1"/>
    <property type="molecule type" value="Genomic_DNA"/>
</dbReference>
<dbReference type="PANTHER" id="PTHR33619:SF3">
    <property type="entry name" value="POLYSACCHARIDE EXPORT PROTEIN GFCE-RELATED"/>
    <property type="match status" value="1"/>
</dbReference>
<feature type="region of interest" description="Disordered" evidence="2">
    <location>
        <begin position="89"/>
        <end position="120"/>
    </location>
</feature>
<dbReference type="PANTHER" id="PTHR33619">
    <property type="entry name" value="POLYSACCHARIDE EXPORT PROTEIN GFCE-RELATED"/>
    <property type="match status" value="1"/>
</dbReference>
<dbReference type="Gene3D" id="3.30.1950.10">
    <property type="entry name" value="wza like domain"/>
    <property type="match status" value="1"/>
</dbReference>
<feature type="domain" description="Soluble ligand binding" evidence="5">
    <location>
        <begin position="329"/>
        <end position="373"/>
    </location>
</feature>
<dbReference type="Pfam" id="PF10531">
    <property type="entry name" value="SLBB"/>
    <property type="match status" value="5"/>
</dbReference>
<feature type="domain" description="Soluble ligand binding" evidence="5">
    <location>
        <begin position="499"/>
        <end position="551"/>
    </location>
</feature>
<feature type="domain" description="Soluble ligand binding" evidence="5">
    <location>
        <begin position="410"/>
        <end position="457"/>
    </location>
</feature>
<protein>
    <submittedName>
        <fullName evidence="6">SLBB domain-containing protein</fullName>
    </submittedName>
</protein>
<feature type="domain" description="Soluble ligand binding" evidence="5">
    <location>
        <begin position="242"/>
        <end position="290"/>
    </location>
</feature>
<evidence type="ECO:0000259" key="5">
    <source>
        <dbReference type="Pfam" id="PF10531"/>
    </source>
</evidence>
<proteinExistence type="predicted"/>
<dbReference type="Pfam" id="PF02563">
    <property type="entry name" value="Poly_export"/>
    <property type="match status" value="1"/>
</dbReference>
<accession>A0AA49JJZ9</accession>
<evidence type="ECO:0000259" key="4">
    <source>
        <dbReference type="Pfam" id="PF02563"/>
    </source>
</evidence>
<feature type="chain" id="PRO_5041445083" evidence="3">
    <location>
        <begin position="24"/>
        <end position="868"/>
    </location>
</feature>
<dbReference type="InterPro" id="IPR019554">
    <property type="entry name" value="Soluble_ligand-bd"/>
</dbReference>